<comment type="caution">
    <text evidence="5">The sequence shown here is derived from an EMBL/GenBank/DDBJ whole genome shotgun (WGS) entry which is preliminary data.</text>
</comment>
<keyword evidence="2" id="KW-0460">Magnesium</keyword>
<evidence type="ECO:0000256" key="2">
    <source>
        <dbReference type="ARBA" id="ARBA00022842"/>
    </source>
</evidence>
<dbReference type="PANTHER" id="PTHR31225">
    <property type="entry name" value="OS04G0344100 PROTEIN-RELATED"/>
    <property type="match status" value="1"/>
</dbReference>
<evidence type="ECO:0000259" key="4">
    <source>
        <dbReference type="Pfam" id="PF01397"/>
    </source>
</evidence>
<dbReference type="PANTHER" id="PTHR31225:SF9">
    <property type="entry name" value="TERPENE SYNTHASE 10"/>
    <property type="match status" value="1"/>
</dbReference>
<dbReference type="GO" id="GO:0016114">
    <property type="term" value="P:terpenoid biosynthetic process"/>
    <property type="evidence" value="ECO:0007669"/>
    <property type="project" value="InterPro"/>
</dbReference>
<dbReference type="InterPro" id="IPR001906">
    <property type="entry name" value="Terpene_synth_N"/>
</dbReference>
<evidence type="ECO:0000256" key="1">
    <source>
        <dbReference type="ARBA" id="ARBA00001946"/>
    </source>
</evidence>
<keyword evidence="6" id="KW-1185">Reference proteome</keyword>
<dbReference type="InterPro" id="IPR008949">
    <property type="entry name" value="Isoprenoid_synthase_dom_sf"/>
</dbReference>
<dbReference type="FunFam" id="1.50.10.130:FF:000001">
    <property type="entry name" value="Isoprene synthase, chloroplastic"/>
    <property type="match status" value="1"/>
</dbReference>
<dbReference type="InterPro" id="IPR008930">
    <property type="entry name" value="Terpenoid_cyclase/PrenylTrfase"/>
</dbReference>
<accession>A0AAV1SVB5</accession>
<sequence length="294" mass="33959">MALFHFASSFCSVPKLSSPSRASVGFASSKKYCPLPCQVRCKVDTQTTDLIVRRSANYQTSIWEYDFVQSLTSKYVGEPCIARAEILKAKVRMMLAKASKSLDQIGLIDTLQRLGLAYHFEDEIESILKSLVNDNYMENTMRRHDLYATALEFRLLREHGYNIPQDVFSQFKDEGGNFRACFCDDMKGMLYLYEATYLLFEGESILEDARDFSTKNLKKYVKKCNTSEYLSKLVSHALELPLAWRMLRLEANWFVNVYETKTDMNPILLDLAKLDFNMVQAIHQEDLKHSSRYA</sequence>
<organism evidence="5 6">
    <name type="scientific">Dovyalis caffra</name>
    <dbReference type="NCBI Taxonomy" id="77055"/>
    <lineage>
        <taxon>Eukaryota</taxon>
        <taxon>Viridiplantae</taxon>
        <taxon>Streptophyta</taxon>
        <taxon>Embryophyta</taxon>
        <taxon>Tracheophyta</taxon>
        <taxon>Spermatophyta</taxon>
        <taxon>Magnoliopsida</taxon>
        <taxon>eudicotyledons</taxon>
        <taxon>Gunneridae</taxon>
        <taxon>Pentapetalae</taxon>
        <taxon>rosids</taxon>
        <taxon>fabids</taxon>
        <taxon>Malpighiales</taxon>
        <taxon>Salicaceae</taxon>
        <taxon>Flacourtieae</taxon>
        <taxon>Dovyalis</taxon>
    </lineage>
</organism>
<dbReference type="InterPro" id="IPR050148">
    <property type="entry name" value="Terpene_synthase-like"/>
</dbReference>
<dbReference type="AlphaFoldDB" id="A0AAV1SVB5"/>
<proteinExistence type="predicted"/>
<gene>
    <name evidence="5" type="ORF">DCAF_LOCUS27699</name>
</gene>
<dbReference type="Gene3D" id="1.10.600.10">
    <property type="entry name" value="Farnesyl Diphosphate Synthase"/>
    <property type="match status" value="1"/>
</dbReference>
<dbReference type="SUPFAM" id="SSF48239">
    <property type="entry name" value="Terpenoid cyclases/Protein prenyltransferases"/>
    <property type="match status" value="1"/>
</dbReference>
<dbReference type="Gene3D" id="1.50.10.130">
    <property type="entry name" value="Terpene synthase, N-terminal domain"/>
    <property type="match status" value="1"/>
</dbReference>
<dbReference type="GO" id="GO:0010333">
    <property type="term" value="F:terpene synthase activity"/>
    <property type="evidence" value="ECO:0007669"/>
    <property type="project" value="InterPro"/>
</dbReference>
<name>A0AAV1SVB5_9ROSI</name>
<evidence type="ECO:0000313" key="6">
    <source>
        <dbReference type="Proteomes" id="UP001314170"/>
    </source>
</evidence>
<dbReference type="SUPFAM" id="SSF48576">
    <property type="entry name" value="Terpenoid synthases"/>
    <property type="match status" value="1"/>
</dbReference>
<dbReference type="InterPro" id="IPR036965">
    <property type="entry name" value="Terpene_synth_N_sf"/>
</dbReference>
<protein>
    <recommendedName>
        <fullName evidence="4">Terpene synthase N-terminal domain-containing protein</fullName>
    </recommendedName>
</protein>
<comment type="cofactor">
    <cofactor evidence="1">
        <name>Mg(2+)</name>
        <dbReference type="ChEBI" id="CHEBI:18420"/>
    </cofactor>
</comment>
<feature type="domain" description="Terpene synthase N-terminal" evidence="4">
    <location>
        <begin position="62"/>
        <end position="238"/>
    </location>
</feature>
<evidence type="ECO:0000256" key="3">
    <source>
        <dbReference type="ARBA" id="ARBA00023239"/>
    </source>
</evidence>
<evidence type="ECO:0000313" key="5">
    <source>
        <dbReference type="EMBL" id="CAK7357411.1"/>
    </source>
</evidence>
<dbReference type="Proteomes" id="UP001314170">
    <property type="component" value="Unassembled WGS sequence"/>
</dbReference>
<reference evidence="5 6" key="1">
    <citation type="submission" date="2024-01" db="EMBL/GenBank/DDBJ databases">
        <authorList>
            <person name="Waweru B."/>
        </authorList>
    </citation>
    <scope>NUCLEOTIDE SEQUENCE [LARGE SCALE GENOMIC DNA]</scope>
</reference>
<dbReference type="Pfam" id="PF01397">
    <property type="entry name" value="Terpene_synth"/>
    <property type="match status" value="1"/>
</dbReference>
<dbReference type="EMBL" id="CAWUPB010001199">
    <property type="protein sequence ID" value="CAK7357411.1"/>
    <property type="molecule type" value="Genomic_DNA"/>
</dbReference>
<keyword evidence="3" id="KW-0456">Lyase</keyword>